<dbReference type="Proteomes" id="UP001152759">
    <property type="component" value="Chromosome 4"/>
</dbReference>
<keyword evidence="1" id="KW-1133">Transmembrane helix</keyword>
<organism evidence="2 3">
    <name type="scientific">Bemisia tabaci</name>
    <name type="common">Sweetpotato whitefly</name>
    <name type="synonym">Aleurodes tabaci</name>
    <dbReference type="NCBI Taxonomy" id="7038"/>
    <lineage>
        <taxon>Eukaryota</taxon>
        <taxon>Metazoa</taxon>
        <taxon>Ecdysozoa</taxon>
        <taxon>Arthropoda</taxon>
        <taxon>Hexapoda</taxon>
        <taxon>Insecta</taxon>
        <taxon>Pterygota</taxon>
        <taxon>Neoptera</taxon>
        <taxon>Paraneoptera</taxon>
        <taxon>Hemiptera</taxon>
        <taxon>Sternorrhyncha</taxon>
        <taxon>Aleyrodoidea</taxon>
        <taxon>Aleyrodidae</taxon>
        <taxon>Aleyrodinae</taxon>
        <taxon>Bemisia</taxon>
    </lineage>
</organism>
<feature type="transmembrane region" description="Helical" evidence="1">
    <location>
        <begin position="20"/>
        <end position="41"/>
    </location>
</feature>
<evidence type="ECO:0000313" key="3">
    <source>
        <dbReference type="Proteomes" id="UP001152759"/>
    </source>
</evidence>
<dbReference type="KEGG" id="btab:109035172"/>
<dbReference type="AlphaFoldDB" id="A0A9P0ABJ0"/>
<dbReference type="PANTHER" id="PTHR14256:SF1">
    <property type="entry name" value="GEO09626P1"/>
    <property type="match status" value="1"/>
</dbReference>
<keyword evidence="3" id="KW-1185">Reference proteome</keyword>
<dbReference type="InterPro" id="IPR010530">
    <property type="entry name" value="B12D"/>
</dbReference>
<dbReference type="Pfam" id="PF06522">
    <property type="entry name" value="B12D"/>
    <property type="match status" value="1"/>
</dbReference>
<keyword evidence="1" id="KW-0472">Membrane</keyword>
<reference evidence="2" key="1">
    <citation type="submission" date="2021-12" db="EMBL/GenBank/DDBJ databases">
        <authorList>
            <person name="King R."/>
        </authorList>
    </citation>
    <scope>NUCLEOTIDE SEQUENCE</scope>
</reference>
<name>A0A9P0ABJ0_BEMTA</name>
<keyword evidence="1" id="KW-0812">Transmembrane</keyword>
<gene>
    <name evidence="2" type="ORF">BEMITA_LOCUS7900</name>
</gene>
<dbReference type="PANTHER" id="PTHR14256">
    <property type="entry name" value="NADH-UBIQUINONE OXIDOREDUCTASE MLRQ SUBUNIT"/>
    <property type="match status" value="1"/>
</dbReference>
<dbReference type="EMBL" id="OU963865">
    <property type="protein sequence ID" value="CAH0389028.1"/>
    <property type="molecule type" value="Genomic_DNA"/>
</dbReference>
<accession>A0A9P0ABJ0</accession>
<protein>
    <submittedName>
        <fullName evidence="2">Uncharacterized protein</fullName>
    </submittedName>
</protein>
<evidence type="ECO:0000256" key="1">
    <source>
        <dbReference type="SAM" id="Phobius"/>
    </source>
</evidence>
<sequence length="91" mass="10394">MPFMKGLTLHDIKKHPSLIPILAIIGLASAGATFYTFRLAVRNPDVSWTKYRKGIPQDEFRNKQYKFLAVEQDCENEDASKAPRIEDILKS</sequence>
<evidence type="ECO:0000313" key="2">
    <source>
        <dbReference type="EMBL" id="CAH0389028.1"/>
    </source>
</evidence>
<proteinExistence type="predicted"/>